<dbReference type="Proteomes" id="UP001206925">
    <property type="component" value="Unassembled WGS sequence"/>
</dbReference>
<accession>A0AAD5CQW4</accession>
<evidence type="ECO:0000313" key="2">
    <source>
        <dbReference type="Proteomes" id="UP001206925"/>
    </source>
</evidence>
<evidence type="ECO:0000313" key="1">
    <source>
        <dbReference type="EMBL" id="KAI7746144.1"/>
    </source>
</evidence>
<reference evidence="1" key="1">
    <citation type="submission" date="2022-06" db="EMBL/GenBank/DDBJ databases">
        <title>Uncovering the hologenomic basis of an extraordinary plant invasion.</title>
        <authorList>
            <person name="Bieker V.C."/>
            <person name="Martin M.D."/>
            <person name="Gilbert T."/>
            <person name="Hodgins K."/>
            <person name="Battlay P."/>
            <person name="Petersen B."/>
            <person name="Wilson J."/>
        </authorList>
    </citation>
    <scope>NUCLEOTIDE SEQUENCE</scope>
    <source>
        <strain evidence="1">AA19_3_7</strain>
        <tissue evidence="1">Leaf</tissue>
    </source>
</reference>
<sequence length="63" mass="7356">MEMGFNLHTVMQHWISLQKLLTDYHNSSSESNREPHLTSEQQELMEMCVLPEINELNINLEAA</sequence>
<gene>
    <name evidence="1" type="ORF">M8C21_031834</name>
</gene>
<proteinExistence type="predicted"/>
<dbReference type="AlphaFoldDB" id="A0AAD5CQW4"/>
<keyword evidence="2" id="KW-1185">Reference proteome</keyword>
<organism evidence="1 2">
    <name type="scientific">Ambrosia artemisiifolia</name>
    <name type="common">Common ragweed</name>
    <dbReference type="NCBI Taxonomy" id="4212"/>
    <lineage>
        <taxon>Eukaryota</taxon>
        <taxon>Viridiplantae</taxon>
        <taxon>Streptophyta</taxon>
        <taxon>Embryophyta</taxon>
        <taxon>Tracheophyta</taxon>
        <taxon>Spermatophyta</taxon>
        <taxon>Magnoliopsida</taxon>
        <taxon>eudicotyledons</taxon>
        <taxon>Gunneridae</taxon>
        <taxon>Pentapetalae</taxon>
        <taxon>asterids</taxon>
        <taxon>campanulids</taxon>
        <taxon>Asterales</taxon>
        <taxon>Asteraceae</taxon>
        <taxon>Asteroideae</taxon>
        <taxon>Heliantheae alliance</taxon>
        <taxon>Heliantheae</taxon>
        <taxon>Ambrosia</taxon>
    </lineage>
</organism>
<comment type="caution">
    <text evidence="1">The sequence shown here is derived from an EMBL/GenBank/DDBJ whole genome shotgun (WGS) entry which is preliminary data.</text>
</comment>
<protein>
    <submittedName>
        <fullName evidence="1">Uncharacterized protein</fullName>
    </submittedName>
</protein>
<dbReference type="EMBL" id="JAMZMK010007031">
    <property type="protein sequence ID" value="KAI7746144.1"/>
    <property type="molecule type" value="Genomic_DNA"/>
</dbReference>
<name>A0AAD5CQW4_AMBAR</name>